<dbReference type="KEGG" id="qsa:O6P43_027645"/>
<dbReference type="EMBL" id="JARAOO010000011">
    <property type="protein sequence ID" value="KAJ7951630.1"/>
    <property type="molecule type" value="Genomic_DNA"/>
</dbReference>
<proteinExistence type="predicted"/>
<gene>
    <name evidence="5" type="ORF">O6P43_027645</name>
</gene>
<dbReference type="Proteomes" id="UP001163823">
    <property type="component" value="Chromosome 11"/>
</dbReference>
<dbReference type="Pfam" id="PF05199">
    <property type="entry name" value="GMC_oxred_C"/>
    <property type="match status" value="1"/>
</dbReference>
<name>A0AAD7PEA7_QUISA</name>
<comment type="caution">
    <text evidence="5">The sequence shown here is derived from an EMBL/GenBank/DDBJ whole genome shotgun (WGS) entry which is preliminary data.</text>
</comment>
<keyword evidence="2" id="KW-0285">Flavoprotein</keyword>
<keyword evidence="3" id="KW-0274">FAD</keyword>
<accession>A0AAD7PEA7</accession>
<dbReference type="InterPro" id="IPR036188">
    <property type="entry name" value="FAD/NAD-bd_sf"/>
</dbReference>
<dbReference type="Gene3D" id="3.30.410.40">
    <property type="match status" value="1"/>
</dbReference>
<reference evidence="5" key="1">
    <citation type="journal article" date="2023" name="Science">
        <title>Elucidation of the pathway for biosynthesis of saponin adjuvants from the soapbark tree.</title>
        <authorList>
            <person name="Reed J."/>
            <person name="Orme A."/>
            <person name="El-Demerdash A."/>
            <person name="Owen C."/>
            <person name="Martin L.B.B."/>
            <person name="Misra R.C."/>
            <person name="Kikuchi S."/>
            <person name="Rejzek M."/>
            <person name="Martin A.C."/>
            <person name="Harkess A."/>
            <person name="Leebens-Mack J."/>
            <person name="Louveau T."/>
            <person name="Stephenson M.J."/>
            <person name="Osbourn A."/>
        </authorList>
    </citation>
    <scope>NUCLEOTIDE SEQUENCE</scope>
    <source>
        <strain evidence="5">S10</strain>
    </source>
</reference>
<organism evidence="5 6">
    <name type="scientific">Quillaja saponaria</name>
    <name type="common">Soap bark tree</name>
    <dbReference type="NCBI Taxonomy" id="32244"/>
    <lineage>
        <taxon>Eukaryota</taxon>
        <taxon>Viridiplantae</taxon>
        <taxon>Streptophyta</taxon>
        <taxon>Embryophyta</taxon>
        <taxon>Tracheophyta</taxon>
        <taxon>Spermatophyta</taxon>
        <taxon>Magnoliopsida</taxon>
        <taxon>eudicotyledons</taxon>
        <taxon>Gunneridae</taxon>
        <taxon>Pentapetalae</taxon>
        <taxon>rosids</taxon>
        <taxon>fabids</taxon>
        <taxon>Fabales</taxon>
        <taxon>Quillajaceae</taxon>
        <taxon>Quillaja</taxon>
    </lineage>
</organism>
<protein>
    <submittedName>
        <fullName evidence="5">Protein HOTHEAD</fullName>
    </submittedName>
</protein>
<evidence type="ECO:0000256" key="2">
    <source>
        <dbReference type="ARBA" id="ARBA00022630"/>
    </source>
</evidence>
<evidence type="ECO:0000313" key="5">
    <source>
        <dbReference type="EMBL" id="KAJ7951630.1"/>
    </source>
</evidence>
<sequence>MSMTQSQWSSFAKTLNTIWHYHGGCHVGRVVSPDRKALGVDRLRIADDSTLSESPGTNPQATIMMMGRYMGVKILREIGQDSWHMKKKI</sequence>
<dbReference type="InterPro" id="IPR007867">
    <property type="entry name" value="GMC_OxRtase_C"/>
</dbReference>
<dbReference type="Gene3D" id="3.50.50.60">
    <property type="entry name" value="FAD/NAD(P)-binding domain"/>
    <property type="match status" value="1"/>
</dbReference>
<dbReference type="InterPro" id="IPR051871">
    <property type="entry name" value="GMC_Oxidoreductase-Related"/>
</dbReference>
<evidence type="ECO:0000256" key="3">
    <source>
        <dbReference type="ARBA" id="ARBA00022827"/>
    </source>
</evidence>
<evidence type="ECO:0000256" key="1">
    <source>
        <dbReference type="ARBA" id="ARBA00001974"/>
    </source>
</evidence>
<dbReference type="GO" id="GO:0016614">
    <property type="term" value="F:oxidoreductase activity, acting on CH-OH group of donors"/>
    <property type="evidence" value="ECO:0007669"/>
    <property type="project" value="InterPro"/>
</dbReference>
<comment type="cofactor">
    <cofactor evidence="1">
        <name>FAD</name>
        <dbReference type="ChEBI" id="CHEBI:57692"/>
    </cofactor>
</comment>
<dbReference type="PANTHER" id="PTHR45968:SF5">
    <property type="entry name" value="PROTEIN HOTHEAD"/>
    <property type="match status" value="1"/>
</dbReference>
<dbReference type="SUPFAM" id="SSF51905">
    <property type="entry name" value="FAD/NAD(P)-binding domain"/>
    <property type="match status" value="1"/>
</dbReference>
<feature type="domain" description="Glucose-methanol-choline oxidoreductase C-terminal" evidence="4">
    <location>
        <begin position="8"/>
        <end position="67"/>
    </location>
</feature>
<dbReference type="AlphaFoldDB" id="A0AAD7PEA7"/>
<evidence type="ECO:0000259" key="4">
    <source>
        <dbReference type="Pfam" id="PF05199"/>
    </source>
</evidence>
<evidence type="ECO:0000313" key="6">
    <source>
        <dbReference type="Proteomes" id="UP001163823"/>
    </source>
</evidence>
<dbReference type="PANTHER" id="PTHR45968">
    <property type="entry name" value="OSJNBA0019K04.7 PROTEIN"/>
    <property type="match status" value="1"/>
</dbReference>
<keyword evidence="6" id="KW-1185">Reference proteome</keyword>